<dbReference type="FunCoup" id="A0A1V9XS53">
    <property type="interactions" value="1460"/>
</dbReference>
<feature type="compositionally biased region" description="Low complexity" evidence="5">
    <location>
        <begin position="208"/>
        <end position="219"/>
    </location>
</feature>
<dbReference type="InterPro" id="IPR040324">
    <property type="entry name" value="WDR44/Dgr2"/>
</dbReference>
<dbReference type="PANTHER" id="PTHR14221:SF0">
    <property type="entry name" value="WD REPEAT-CONTAINING PROTEIN 44"/>
    <property type="match status" value="1"/>
</dbReference>
<feature type="compositionally biased region" description="Polar residues" evidence="5">
    <location>
        <begin position="227"/>
        <end position="249"/>
    </location>
</feature>
<dbReference type="Proteomes" id="UP000192247">
    <property type="component" value="Unassembled WGS sequence"/>
</dbReference>
<evidence type="ECO:0000313" key="6">
    <source>
        <dbReference type="EMBL" id="OQR76263.1"/>
    </source>
</evidence>
<feature type="region of interest" description="Disordered" evidence="5">
    <location>
        <begin position="152"/>
        <end position="178"/>
    </location>
</feature>
<dbReference type="STRING" id="418985.A0A1V9XS53"/>
<evidence type="ECO:0000256" key="1">
    <source>
        <dbReference type="ARBA" id="ARBA00021207"/>
    </source>
</evidence>
<organism evidence="6 7">
    <name type="scientific">Tropilaelaps mercedesae</name>
    <dbReference type="NCBI Taxonomy" id="418985"/>
    <lineage>
        <taxon>Eukaryota</taxon>
        <taxon>Metazoa</taxon>
        <taxon>Ecdysozoa</taxon>
        <taxon>Arthropoda</taxon>
        <taxon>Chelicerata</taxon>
        <taxon>Arachnida</taxon>
        <taxon>Acari</taxon>
        <taxon>Parasitiformes</taxon>
        <taxon>Mesostigmata</taxon>
        <taxon>Gamasina</taxon>
        <taxon>Dermanyssoidea</taxon>
        <taxon>Laelapidae</taxon>
        <taxon>Tropilaelaps</taxon>
    </lineage>
</organism>
<dbReference type="InterPro" id="IPR001680">
    <property type="entry name" value="WD40_rpt"/>
</dbReference>
<dbReference type="PROSITE" id="PS50294">
    <property type="entry name" value="WD_REPEATS_REGION"/>
    <property type="match status" value="2"/>
</dbReference>
<feature type="region of interest" description="Disordered" evidence="5">
    <location>
        <begin position="494"/>
        <end position="576"/>
    </location>
</feature>
<gene>
    <name evidence="6" type="ORF">BIW11_07888</name>
</gene>
<keyword evidence="2 4" id="KW-0853">WD repeat</keyword>
<dbReference type="EMBL" id="MNPL01005083">
    <property type="protein sequence ID" value="OQR76263.1"/>
    <property type="molecule type" value="Genomic_DNA"/>
</dbReference>
<keyword evidence="3" id="KW-0677">Repeat</keyword>
<evidence type="ECO:0000256" key="3">
    <source>
        <dbReference type="ARBA" id="ARBA00022737"/>
    </source>
</evidence>
<name>A0A1V9XS53_9ACAR</name>
<feature type="repeat" description="WD" evidence="4">
    <location>
        <begin position="753"/>
        <end position="793"/>
    </location>
</feature>
<dbReference type="InterPro" id="IPR020472">
    <property type="entry name" value="WD40_PAC1"/>
</dbReference>
<feature type="repeat" description="WD" evidence="4">
    <location>
        <begin position="793"/>
        <end position="827"/>
    </location>
</feature>
<dbReference type="SMART" id="SM00320">
    <property type="entry name" value="WD40"/>
    <property type="match status" value="6"/>
</dbReference>
<keyword evidence="7" id="KW-1185">Reference proteome</keyword>
<dbReference type="AlphaFoldDB" id="A0A1V9XS53"/>
<evidence type="ECO:0000313" key="7">
    <source>
        <dbReference type="Proteomes" id="UP000192247"/>
    </source>
</evidence>
<feature type="repeat" description="WD" evidence="4">
    <location>
        <begin position="649"/>
        <end position="680"/>
    </location>
</feature>
<protein>
    <recommendedName>
        <fullName evidence="1">WD repeat-containing protein 44</fullName>
    </recommendedName>
</protein>
<proteinExistence type="predicted"/>
<sequence length="1049" mass="115415">MLSLWEHVSYTPAAINDVSSSSAFAITDASSQCALDEVWTIRSQHSPTRGNSFANAISALAGHVPVPRNWMTWYQHSLQASMMSLSGSDSDEFFDAEDASLTQIGGGRLSTEPASLDSGTDLLADKEALRLKAAEVEERARRIDERRQRLLREEDEPCYPGTPALPSHYDDGSSSYSESVASSSVEGLYLTKLKQQNAAAYSGLPMPSASSSSSTSQLSPEGRLQAPVNSAGSTAKSYSKGSARGSSADNVYGGKATNSSNEPDLVASTKPPANFPQEFAVPVAPPRRRRKSHSRANYGARHSPNPSAYDSDDAISINSVVPLGLPPPPVETPTSSIGRDFILPLENVQRGQFVVQPQDNEEDKGLSKEEVRLSETSASGCGKDTAREGNAGRLPRRSSSTSVKTLEYKTPENSLKATNVLPRLRTDSGRQLSDLEILEQIEVLNLDTGEKIPLSVAEDKLPQCVNPLSLHLMRITQEYVSPWFKSRKQKRYLRRTKERLDSSQDALDDETVPPGRRDGVGADGDVGDATENDHHSSTTKLDGGSDGEGAGLAEPVTDDPPEMDNGGTLKKKASKLKQKISKKLGATVSKIKNVADEKIQQWQSQHSQEEPADVDLMTMDPQPDKIKVATSSKNQKSDFDGIREVQALKGVHQGAVWTMKFSQCGRLLASAGQDHVVRTWVLRDAFEHFNEMRRKSQSNTGRDREDSINENRDNNTSQISELSPGKEEAASCSGTESGAEERGPFMPQPFAEYEGHTADVLDVSWSKSNFILSSSMDKTVRLWHISRAECLCVFHHVEFVTAIAFHPRDDRYFLSGSLDGKLRLWNIPDKKVHLWNELEGTHTKLITCANFCHNGKFAVVGSYDGRCVFYTTDQLKYYTQIAVRSSRGKNAQGKKISGIEPMPGEDKILVTSNDSRIRLYDLRDLSLSCKYRGLVNSSSQIKATFSPDGRYVISGSENTFTYIWKTYNDHSAFSSARRDRNAFWENIKVHEASVTSAVFAPKPDIITKQLEDSLIPPSVASESAKNYVIVSADFRGEIRVLAHTMRQPE</sequence>
<dbReference type="PRINTS" id="PR00320">
    <property type="entry name" value="GPROTEINBRPT"/>
</dbReference>
<dbReference type="PANTHER" id="PTHR14221">
    <property type="entry name" value="WD REPEAT DOMAIN 44"/>
    <property type="match status" value="1"/>
</dbReference>
<feature type="region of interest" description="Disordered" evidence="5">
    <location>
        <begin position="693"/>
        <end position="748"/>
    </location>
</feature>
<accession>A0A1V9XS53</accession>
<dbReference type="InParanoid" id="A0A1V9XS53"/>
<dbReference type="Pfam" id="PF00400">
    <property type="entry name" value="WD40"/>
    <property type="match status" value="5"/>
</dbReference>
<dbReference type="InterPro" id="IPR036322">
    <property type="entry name" value="WD40_repeat_dom_sf"/>
</dbReference>
<dbReference type="SUPFAM" id="SSF50978">
    <property type="entry name" value="WD40 repeat-like"/>
    <property type="match status" value="1"/>
</dbReference>
<feature type="region of interest" description="Disordered" evidence="5">
    <location>
        <begin position="203"/>
        <end position="313"/>
    </location>
</feature>
<evidence type="ECO:0000256" key="5">
    <source>
        <dbReference type="SAM" id="MobiDB-lite"/>
    </source>
</evidence>
<dbReference type="InterPro" id="IPR015943">
    <property type="entry name" value="WD40/YVTN_repeat-like_dom_sf"/>
</dbReference>
<reference evidence="6 7" key="1">
    <citation type="journal article" date="2017" name="Gigascience">
        <title>Draft genome of the honey bee ectoparasitic mite, Tropilaelaps mercedesae, is shaped by the parasitic life history.</title>
        <authorList>
            <person name="Dong X."/>
            <person name="Armstrong S.D."/>
            <person name="Xia D."/>
            <person name="Makepeace B.L."/>
            <person name="Darby A.C."/>
            <person name="Kadowaki T."/>
        </authorList>
    </citation>
    <scope>NUCLEOTIDE SEQUENCE [LARGE SCALE GENOMIC DNA]</scope>
    <source>
        <strain evidence="6">Wuxi-XJTLU</strain>
    </source>
</reference>
<evidence type="ECO:0000256" key="4">
    <source>
        <dbReference type="PROSITE-ProRule" id="PRU00221"/>
    </source>
</evidence>
<feature type="region of interest" description="Disordered" evidence="5">
    <location>
        <begin position="357"/>
        <end position="406"/>
    </location>
</feature>
<feature type="compositionally biased region" description="Basic and acidic residues" evidence="5">
    <location>
        <begin position="363"/>
        <end position="373"/>
    </location>
</feature>
<evidence type="ECO:0000256" key="2">
    <source>
        <dbReference type="ARBA" id="ARBA00022574"/>
    </source>
</evidence>
<dbReference type="OrthoDB" id="1932312at2759"/>
<dbReference type="Gene3D" id="2.130.10.10">
    <property type="entry name" value="YVTN repeat-like/Quinoprotein amine dehydrogenase"/>
    <property type="match status" value="1"/>
</dbReference>
<feature type="compositionally biased region" description="Basic and acidic residues" evidence="5">
    <location>
        <begin position="701"/>
        <end position="713"/>
    </location>
</feature>
<comment type="caution">
    <text evidence="6">The sequence shown here is derived from an EMBL/GenBank/DDBJ whole genome shotgun (WGS) entry which is preliminary data.</text>
</comment>
<dbReference type="PROSITE" id="PS50082">
    <property type="entry name" value="WD_REPEATS_2"/>
    <property type="match status" value="3"/>
</dbReference>